<evidence type="ECO:0000313" key="2">
    <source>
        <dbReference type="EMBL" id="NID15396.1"/>
    </source>
</evidence>
<dbReference type="InterPro" id="IPR058979">
    <property type="entry name" value="LysC-like"/>
</dbReference>
<organism evidence="2 3">
    <name type="scientific">Luteibacter yeojuensis</name>
    <dbReference type="NCBI Taxonomy" id="345309"/>
    <lineage>
        <taxon>Bacteria</taxon>
        <taxon>Pseudomonadati</taxon>
        <taxon>Pseudomonadota</taxon>
        <taxon>Gammaproteobacteria</taxon>
        <taxon>Lysobacterales</taxon>
        <taxon>Rhodanobacteraceae</taxon>
        <taxon>Luteibacter</taxon>
    </lineage>
</organism>
<proteinExistence type="predicted"/>
<gene>
    <name evidence="2" type="ORF">HBF32_07960</name>
</gene>
<evidence type="ECO:0000313" key="3">
    <source>
        <dbReference type="Proteomes" id="UP000518878"/>
    </source>
</evidence>
<feature type="signal peptide" evidence="1">
    <location>
        <begin position="1"/>
        <end position="21"/>
    </location>
</feature>
<dbReference type="AlphaFoldDB" id="A0A7X5QU06"/>
<keyword evidence="3" id="KW-1185">Reference proteome</keyword>
<evidence type="ECO:0000256" key="1">
    <source>
        <dbReference type="SAM" id="SignalP"/>
    </source>
</evidence>
<protein>
    <submittedName>
        <fullName evidence="2">Uncharacterized protein</fullName>
    </submittedName>
</protein>
<accession>A0A7X5QU06</accession>
<dbReference type="PROSITE" id="PS51257">
    <property type="entry name" value="PROKAR_LIPOPROTEIN"/>
    <property type="match status" value="1"/>
</dbReference>
<keyword evidence="1" id="KW-0732">Signal</keyword>
<dbReference type="EMBL" id="JAAQTL010000001">
    <property type="protein sequence ID" value="NID15396.1"/>
    <property type="molecule type" value="Genomic_DNA"/>
</dbReference>
<comment type="caution">
    <text evidence="2">The sequence shown here is derived from an EMBL/GenBank/DDBJ whole genome shotgun (WGS) entry which is preliminary data.</text>
</comment>
<dbReference type="Proteomes" id="UP000518878">
    <property type="component" value="Unassembled WGS sequence"/>
</dbReference>
<dbReference type="RefSeq" id="WP_166699143.1">
    <property type="nucleotide sequence ID" value="NZ_JAAQTL010000001.1"/>
</dbReference>
<reference evidence="2 3" key="1">
    <citation type="journal article" date="2006" name="Int. J. Syst. Evol. Microbiol.">
        <title>Dyella yeojuensis sp. nov., isolated from greenhouse soil in Korea.</title>
        <authorList>
            <person name="Kim B.Y."/>
            <person name="Weon H.Y."/>
            <person name="Lee K.H."/>
            <person name="Seok S.J."/>
            <person name="Kwon S.W."/>
            <person name="Go S.J."/>
            <person name="Stackebrandt E."/>
        </authorList>
    </citation>
    <scope>NUCLEOTIDE SEQUENCE [LARGE SCALE GENOMIC DNA]</scope>
    <source>
        <strain evidence="2 3">DSM 17673</strain>
    </source>
</reference>
<sequence length="92" mass="9783">MPRALWVLIALLPLLSGCPEAVKPVPVPQVVRVQVPVYVPVPPELTKDCPIAEATSLMVEEAVRVANARKVALKNCNADKAAIRALAVPPAQ</sequence>
<feature type="chain" id="PRO_5031001034" evidence="1">
    <location>
        <begin position="22"/>
        <end position="92"/>
    </location>
</feature>
<name>A0A7X5QU06_9GAMM</name>
<dbReference type="Pfam" id="PF23793">
    <property type="entry name" value="LysC"/>
    <property type="match status" value="1"/>
</dbReference>